<dbReference type="PANTHER" id="PTHR31286">
    <property type="entry name" value="GLYCINE-RICH CELL WALL STRUCTURAL PROTEIN 1.8-LIKE"/>
    <property type="match status" value="1"/>
</dbReference>
<protein>
    <submittedName>
        <fullName evidence="2">OLC1v1008017C1</fullName>
    </submittedName>
</protein>
<feature type="region of interest" description="Disordered" evidence="1">
    <location>
        <begin position="196"/>
        <end position="227"/>
    </location>
</feature>
<dbReference type="GO" id="GO:0003676">
    <property type="term" value="F:nucleic acid binding"/>
    <property type="evidence" value="ECO:0007669"/>
    <property type="project" value="InterPro"/>
</dbReference>
<dbReference type="SUPFAM" id="SSF57756">
    <property type="entry name" value="Retrovirus zinc finger-like domains"/>
    <property type="match status" value="1"/>
</dbReference>
<name>A0AAV1DP10_OLDCO</name>
<evidence type="ECO:0000256" key="1">
    <source>
        <dbReference type="SAM" id="MobiDB-lite"/>
    </source>
</evidence>
<dbReference type="InterPro" id="IPR040256">
    <property type="entry name" value="At4g02000-like"/>
</dbReference>
<dbReference type="InterPro" id="IPR036875">
    <property type="entry name" value="Znf_CCHC_sf"/>
</dbReference>
<dbReference type="AlphaFoldDB" id="A0AAV1DP10"/>
<accession>A0AAV1DP10</accession>
<reference evidence="2" key="1">
    <citation type="submission" date="2023-03" db="EMBL/GenBank/DDBJ databases">
        <authorList>
            <person name="Julca I."/>
        </authorList>
    </citation>
    <scope>NUCLEOTIDE SEQUENCE</scope>
</reference>
<proteinExistence type="predicted"/>
<dbReference type="Proteomes" id="UP001161247">
    <property type="component" value="Chromosome 6"/>
</dbReference>
<keyword evidence="3" id="KW-1185">Reference proteome</keyword>
<evidence type="ECO:0000313" key="2">
    <source>
        <dbReference type="EMBL" id="CAI9108433.1"/>
    </source>
</evidence>
<organism evidence="2 3">
    <name type="scientific">Oldenlandia corymbosa var. corymbosa</name>
    <dbReference type="NCBI Taxonomy" id="529605"/>
    <lineage>
        <taxon>Eukaryota</taxon>
        <taxon>Viridiplantae</taxon>
        <taxon>Streptophyta</taxon>
        <taxon>Embryophyta</taxon>
        <taxon>Tracheophyta</taxon>
        <taxon>Spermatophyta</taxon>
        <taxon>Magnoliopsida</taxon>
        <taxon>eudicotyledons</taxon>
        <taxon>Gunneridae</taxon>
        <taxon>Pentapetalae</taxon>
        <taxon>asterids</taxon>
        <taxon>lamiids</taxon>
        <taxon>Gentianales</taxon>
        <taxon>Rubiaceae</taxon>
        <taxon>Rubioideae</taxon>
        <taxon>Spermacoceae</taxon>
        <taxon>Hedyotis-Oldenlandia complex</taxon>
        <taxon>Oldenlandia</taxon>
    </lineage>
</organism>
<gene>
    <name evidence="2" type="ORF">OLC1_LOCUS16523</name>
</gene>
<dbReference type="PANTHER" id="PTHR31286:SF165">
    <property type="entry name" value="DUF4283 DOMAIN-CONTAINING PROTEIN"/>
    <property type="match status" value="1"/>
</dbReference>
<dbReference type="GO" id="GO:0008270">
    <property type="term" value="F:zinc ion binding"/>
    <property type="evidence" value="ECO:0007669"/>
    <property type="project" value="InterPro"/>
</dbReference>
<sequence>MTATSFSSTSTLICILNLRQPIYEFDRRPFIVKDWVVIEELKINEIKTVPVWIQLPKLPLRYCSESILSKLASMIVKPIEMNDMTVNKQRTAFARVLVEVDIRDTVKESIWCEDEHGELKEQQVRYEWKPMKCLNCKGFGHTTKDCRLPVVKDWKKKEGNVVDESKMQLSDGSQRNEKMLEEHRSPMQADLVFSRHVSSPTPASGVRRPFRILKRGQSPDNIEGIQN</sequence>
<feature type="compositionally biased region" description="Polar residues" evidence="1">
    <location>
        <begin position="218"/>
        <end position="227"/>
    </location>
</feature>
<dbReference type="EMBL" id="OX459123">
    <property type="protein sequence ID" value="CAI9108433.1"/>
    <property type="molecule type" value="Genomic_DNA"/>
</dbReference>
<evidence type="ECO:0000313" key="3">
    <source>
        <dbReference type="Proteomes" id="UP001161247"/>
    </source>
</evidence>